<evidence type="ECO:0000313" key="1">
    <source>
        <dbReference type="EMBL" id="EJZ64495.1"/>
    </source>
</evidence>
<name>K0XL22_9BACT</name>
<accession>K0XL22</accession>
<organism evidence="1 2">
    <name type="scientific">Barnesiella intestinihominis YIT 11860</name>
    <dbReference type="NCBI Taxonomy" id="742726"/>
    <lineage>
        <taxon>Bacteria</taxon>
        <taxon>Pseudomonadati</taxon>
        <taxon>Bacteroidota</taxon>
        <taxon>Bacteroidia</taxon>
        <taxon>Bacteroidales</taxon>
        <taxon>Barnesiellaceae</taxon>
        <taxon>Barnesiella</taxon>
    </lineage>
</organism>
<dbReference type="EMBL" id="ADLE01000008">
    <property type="protein sequence ID" value="EJZ64495.1"/>
    <property type="molecule type" value="Genomic_DNA"/>
</dbReference>
<reference evidence="1 2" key="1">
    <citation type="submission" date="2012-08" db="EMBL/GenBank/DDBJ databases">
        <title>The Genome Sequence of Barnesiella intestinihominis YIT 11860.</title>
        <authorList>
            <consortium name="The Broad Institute Genome Sequencing Platform"/>
            <person name="Earl A."/>
            <person name="Ward D."/>
            <person name="Feldgarden M."/>
            <person name="Gevers D."/>
            <person name="Morotomi M."/>
            <person name="Walker B."/>
            <person name="Young S.K."/>
            <person name="Zeng Q."/>
            <person name="Gargeya S."/>
            <person name="Fitzgerald M."/>
            <person name="Haas B."/>
            <person name="Abouelleil A."/>
            <person name="Alvarado L."/>
            <person name="Arachchi H.M."/>
            <person name="Berlin A.M."/>
            <person name="Chapman S.B."/>
            <person name="Goldberg J."/>
            <person name="Griggs A."/>
            <person name="Gujja S."/>
            <person name="Hansen M."/>
            <person name="Howarth C."/>
            <person name="Imamovic A."/>
            <person name="Larimer J."/>
            <person name="McCowen C."/>
            <person name="Montmayeur A."/>
            <person name="Murphy C."/>
            <person name="Neiman D."/>
            <person name="Pearson M."/>
            <person name="Priest M."/>
            <person name="Roberts A."/>
            <person name="Saif S."/>
            <person name="Shea T."/>
            <person name="Sisk P."/>
            <person name="Sykes S."/>
            <person name="Wortman J."/>
            <person name="Nusbaum C."/>
            <person name="Birren B."/>
        </authorList>
    </citation>
    <scope>NUCLEOTIDE SEQUENCE [LARGE SCALE GENOMIC DNA]</scope>
    <source>
        <strain evidence="1 2">YIT 11860</strain>
    </source>
</reference>
<comment type="caution">
    <text evidence="1">The sequence shown here is derived from an EMBL/GenBank/DDBJ whole genome shotgun (WGS) entry which is preliminary data.</text>
</comment>
<gene>
    <name evidence="1" type="ORF">HMPREF9448_00972</name>
</gene>
<dbReference type="HOGENOM" id="CLU_1248609_0_0_10"/>
<protein>
    <submittedName>
        <fullName evidence="1">Uncharacterized protein</fullName>
    </submittedName>
</protein>
<dbReference type="AlphaFoldDB" id="K0XL22"/>
<dbReference type="STRING" id="742726.HMPREF9448_00972"/>
<dbReference type="RefSeq" id="WP_008861463.1">
    <property type="nucleotide sequence ID" value="NZ_CAXSYG010000006.1"/>
</dbReference>
<keyword evidence="2" id="KW-1185">Reference proteome</keyword>
<dbReference type="GeneID" id="77848276"/>
<sequence length="221" mass="25147">MRKFKLLLISVLFPCMCMGEGAYHEDNEFIIRAGFTGSHLRYKDNIGGTVNVSYIPFEINSCGIGWNANFTKTKDYYSISPLGATATLLTFLGYTVSSEMDSWIRTVLFCMAAESMGLYIPIGKNFELQPYWSLLRLSKWQKEKILITGAFGLAATVYIKKFSITAYGEYSYGYGNSDWWGETLSNVFTDAEDTYYNRYEKPCTPFKGWIYGVTLGFSFNL</sequence>
<evidence type="ECO:0000313" key="2">
    <source>
        <dbReference type="Proteomes" id="UP000006044"/>
    </source>
</evidence>
<proteinExistence type="predicted"/>
<dbReference type="Proteomes" id="UP000006044">
    <property type="component" value="Unassembled WGS sequence"/>
</dbReference>